<reference evidence="1 2" key="1">
    <citation type="submission" date="2020-05" db="EMBL/GenBank/DDBJ databases">
        <title>MicrobeNet Type strains.</title>
        <authorList>
            <person name="Nicholson A.C."/>
        </authorList>
    </citation>
    <scope>NUCLEOTIDE SEQUENCE [LARGE SCALE GENOMIC DNA]</scope>
    <source>
        <strain evidence="1 2">JCM 3224</strain>
    </source>
</reference>
<dbReference type="Proteomes" id="UP000586827">
    <property type="component" value="Unassembled WGS sequence"/>
</dbReference>
<dbReference type="EMBL" id="JABELX010000003">
    <property type="protein sequence ID" value="NNH70020.1"/>
    <property type="molecule type" value="Genomic_DNA"/>
</dbReference>
<organism evidence="1 2">
    <name type="scientific">Nocardia uniformis</name>
    <dbReference type="NCBI Taxonomy" id="53432"/>
    <lineage>
        <taxon>Bacteria</taxon>
        <taxon>Bacillati</taxon>
        <taxon>Actinomycetota</taxon>
        <taxon>Actinomycetes</taxon>
        <taxon>Mycobacteriales</taxon>
        <taxon>Nocardiaceae</taxon>
        <taxon>Nocardia</taxon>
    </lineage>
</organism>
<dbReference type="RefSeq" id="WP_157552001.1">
    <property type="nucleotide sequence ID" value="NZ_JABELX010000003.1"/>
</dbReference>
<dbReference type="AlphaFoldDB" id="A0A849C0J5"/>
<keyword evidence="2" id="KW-1185">Reference proteome</keyword>
<comment type="caution">
    <text evidence="1">The sequence shown here is derived from an EMBL/GenBank/DDBJ whole genome shotgun (WGS) entry which is preliminary data.</text>
</comment>
<proteinExistence type="predicted"/>
<sequence>MARLHSSLCQCCPDSGIQQALSVLHAAVKPGGYLPVSMAEADLDDAADTYLDAGVRGSGYQRADRRLSSESS</sequence>
<gene>
    <name evidence="1" type="ORF">HLB23_09115</name>
</gene>
<evidence type="ECO:0000313" key="2">
    <source>
        <dbReference type="Proteomes" id="UP000586827"/>
    </source>
</evidence>
<accession>A0A849C0J5</accession>
<evidence type="ECO:0000313" key="1">
    <source>
        <dbReference type="EMBL" id="NNH70020.1"/>
    </source>
</evidence>
<name>A0A849C0J5_9NOCA</name>
<protein>
    <submittedName>
        <fullName evidence="1">Uncharacterized protein</fullName>
    </submittedName>
</protein>